<gene>
    <name evidence="1" type="ORF">UU35_C0003G0067</name>
</gene>
<protein>
    <submittedName>
        <fullName evidence="1">Uncharacterized protein</fullName>
    </submittedName>
</protein>
<dbReference type="Proteomes" id="UP000034616">
    <property type="component" value="Unassembled WGS sequence"/>
</dbReference>
<organism evidence="1 2">
    <name type="scientific">Candidatus Uhrbacteria bacterium GW2011_GWC2_41_11</name>
    <dbReference type="NCBI Taxonomy" id="1618985"/>
    <lineage>
        <taxon>Bacteria</taxon>
        <taxon>Candidatus Uhriibacteriota</taxon>
    </lineage>
</organism>
<name>A0A0G0WSL1_9BACT</name>
<reference evidence="1 2" key="1">
    <citation type="journal article" date="2015" name="Nature">
        <title>rRNA introns, odd ribosomes, and small enigmatic genomes across a large radiation of phyla.</title>
        <authorList>
            <person name="Brown C.T."/>
            <person name="Hug L.A."/>
            <person name="Thomas B.C."/>
            <person name="Sharon I."/>
            <person name="Castelle C.J."/>
            <person name="Singh A."/>
            <person name="Wilkins M.J."/>
            <person name="Williams K.H."/>
            <person name="Banfield J.F."/>
        </authorList>
    </citation>
    <scope>NUCLEOTIDE SEQUENCE [LARGE SCALE GENOMIC DNA]</scope>
</reference>
<comment type="caution">
    <text evidence="1">The sequence shown here is derived from an EMBL/GenBank/DDBJ whole genome shotgun (WGS) entry which is preliminary data.</text>
</comment>
<dbReference type="AlphaFoldDB" id="A0A0G0WSL1"/>
<sequence>MIIFSFISIMGSPIQTLALSPPNIVSYQGRLLNNNSVPVTVATTDIEFRFFDMEAGGTCLWSNSSSTCDGNTPGSTIARTVTLTDGLFTENLGDTSIGTPYAAISDSLFADNNEVYLEIEVEGETLSPRKQMMATPFALNSQSLDGLDSAVFLRSDGNDTATGAYDFTSTTFTGSSPISFEGSADDGFETTFVMTNPTTDQTITFQNGSGTVAFLSDIASGASLWEAGVNGTLENDVAVIIGADAAFSHGSGGIGDLRVADELEVIGNSFFDGTLDANGQIDFGDGGDTVAINSSDWDISTTGDMTGIGAITMDSDIAVNGDDITSDGNLSLSATGYTRIGDTGIPGSATTDDSLYVEGPLEVDNTVYFDAGLNVIGTASFNGSVDINSDLSIADTNISFDGATTTFTTTGAFTLTPGGAVILGDGGDTMSINTSDWDIGTTGDMSGIGTFGSDGIATFAANVNANGNPYDFSNSKL</sequence>
<evidence type="ECO:0000313" key="1">
    <source>
        <dbReference type="EMBL" id="KKR87440.1"/>
    </source>
</evidence>
<proteinExistence type="predicted"/>
<accession>A0A0G0WSL1</accession>
<evidence type="ECO:0000313" key="2">
    <source>
        <dbReference type="Proteomes" id="UP000034616"/>
    </source>
</evidence>
<dbReference type="EMBL" id="LCAH01000003">
    <property type="protein sequence ID" value="KKR87440.1"/>
    <property type="molecule type" value="Genomic_DNA"/>
</dbReference>